<dbReference type="KEGG" id="aell:AELL_2303"/>
<dbReference type="OrthoDB" id="9775880at2"/>
<proteinExistence type="inferred from homology"/>
<dbReference type="GO" id="GO:0006310">
    <property type="term" value="P:DNA recombination"/>
    <property type="evidence" value="ECO:0007669"/>
    <property type="project" value="UniProtKB-KW"/>
</dbReference>
<dbReference type="GO" id="GO:0015074">
    <property type="term" value="P:DNA integration"/>
    <property type="evidence" value="ECO:0007669"/>
    <property type="project" value="UniProtKB-KW"/>
</dbReference>
<dbReference type="EMBL" id="NXIG01000021">
    <property type="protein sequence ID" value="RXI28367.1"/>
    <property type="molecule type" value="Genomic_DNA"/>
</dbReference>
<dbReference type="InterPro" id="IPR038488">
    <property type="entry name" value="Integrase_DNA-bd_sf"/>
</dbReference>
<evidence type="ECO:0000256" key="4">
    <source>
        <dbReference type="ARBA" id="ARBA00023172"/>
    </source>
</evidence>
<reference evidence="6 8" key="2">
    <citation type="submission" date="2018-08" db="EMBL/GenBank/DDBJ databases">
        <title>Complete genome of the Arcobacter ellisii type strain LMG 26155.</title>
        <authorList>
            <person name="Miller W.G."/>
            <person name="Yee E."/>
            <person name="Bono J.L."/>
        </authorList>
    </citation>
    <scope>NUCLEOTIDE SEQUENCE [LARGE SCALE GENOMIC DNA]</scope>
    <source>
        <strain evidence="6 8">LMG 26155</strain>
    </source>
</reference>
<evidence type="ECO:0000256" key="1">
    <source>
        <dbReference type="ARBA" id="ARBA00008857"/>
    </source>
</evidence>
<organism evidence="7 9">
    <name type="scientific">Arcobacter ellisii</name>
    <dbReference type="NCBI Taxonomy" id="913109"/>
    <lineage>
        <taxon>Bacteria</taxon>
        <taxon>Pseudomonadati</taxon>
        <taxon>Campylobacterota</taxon>
        <taxon>Epsilonproteobacteria</taxon>
        <taxon>Campylobacterales</taxon>
        <taxon>Arcobacteraceae</taxon>
        <taxon>Arcobacter</taxon>
    </lineage>
</organism>
<dbReference type="InterPro" id="IPR013762">
    <property type="entry name" value="Integrase-like_cat_sf"/>
</dbReference>
<evidence type="ECO:0000313" key="8">
    <source>
        <dbReference type="Proteomes" id="UP000262582"/>
    </source>
</evidence>
<keyword evidence="8" id="KW-1185">Reference proteome</keyword>
<name>A0A347UAQ0_9BACT</name>
<dbReference type="InterPro" id="IPR010998">
    <property type="entry name" value="Integrase_recombinase_N"/>
</dbReference>
<dbReference type="InterPro" id="IPR050808">
    <property type="entry name" value="Phage_Integrase"/>
</dbReference>
<gene>
    <name evidence="6" type="ORF">AELL_2303</name>
    <name evidence="7" type="ORF">CP962_13850</name>
</gene>
<dbReference type="AlphaFoldDB" id="A0A347UAQ0"/>
<dbReference type="Proteomes" id="UP000290588">
    <property type="component" value="Unassembled WGS sequence"/>
</dbReference>
<keyword evidence="4" id="KW-0233">DNA recombination</keyword>
<dbReference type="EMBL" id="CP032097">
    <property type="protein sequence ID" value="AXX95928.1"/>
    <property type="molecule type" value="Genomic_DNA"/>
</dbReference>
<dbReference type="Gene3D" id="1.10.443.10">
    <property type="entry name" value="Intergrase catalytic core"/>
    <property type="match status" value="1"/>
</dbReference>
<dbReference type="Gene3D" id="1.10.150.130">
    <property type="match status" value="1"/>
</dbReference>
<dbReference type="Pfam" id="PF00589">
    <property type="entry name" value="Phage_integrase"/>
    <property type="match status" value="1"/>
</dbReference>
<dbReference type="RefSeq" id="WP_118918088.1">
    <property type="nucleotide sequence ID" value="NZ_CP032097.1"/>
</dbReference>
<evidence type="ECO:0000256" key="3">
    <source>
        <dbReference type="ARBA" id="ARBA00023125"/>
    </source>
</evidence>
<dbReference type="InterPro" id="IPR002104">
    <property type="entry name" value="Integrase_catalytic"/>
</dbReference>
<protein>
    <submittedName>
        <fullName evidence="6 7">Integrase</fullName>
    </submittedName>
</protein>
<dbReference type="PANTHER" id="PTHR30629">
    <property type="entry name" value="PROPHAGE INTEGRASE"/>
    <property type="match status" value="1"/>
</dbReference>
<dbReference type="InterPro" id="IPR025166">
    <property type="entry name" value="Integrase_DNA_bind_dom"/>
</dbReference>
<accession>A0A347UAQ0</accession>
<dbReference type="SUPFAM" id="SSF56349">
    <property type="entry name" value="DNA breaking-rejoining enzymes"/>
    <property type="match status" value="1"/>
</dbReference>
<dbReference type="CDD" id="cd00801">
    <property type="entry name" value="INT_P4_C"/>
    <property type="match status" value="1"/>
</dbReference>
<feature type="domain" description="Tyr recombinase" evidence="5">
    <location>
        <begin position="205"/>
        <end position="394"/>
    </location>
</feature>
<comment type="similarity">
    <text evidence="1">Belongs to the 'phage' integrase family.</text>
</comment>
<evidence type="ECO:0000313" key="7">
    <source>
        <dbReference type="EMBL" id="RXI28367.1"/>
    </source>
</evidence>
<dbReference type="InterPro" id="IPR011010">
    <property type="entry name" value="DNA_brk_join_enz"/>
</dbReference>
<reference evidence="7 9" key="1">
    <citation type="submission" date="2017-09" db="EMBL/GenBank/DDBJ databases">
        <title>Genomics of the genus Arcobacter.</title>
        <authorList>
            <person name="Perez-Cataluna A."/>
            <person name="Figueras M.J."/>
            <person name="Salas-Masso N."/>
        </authorList>
    </citation>
    <scope>NUCLEOTIDE SEQUENCE [LARGE SCALE GENOMIC DNA]</scope>
    <source>
        <strain evidence="7 9">CECT 7837</strain>
    </source>
</reference>
<dbReference type="GO" id="GO:0003677">
    <property type="term" value="F:DNA binding"/>
    <property type="evidence" value="ECO:0007669"/>
    <property type="project" value="UniProtKB-KW"/>
</dbReference>
<keyword evidence="2" id="KW-0229">DNA integration</keyword>
<dbReference type="Proteomes" id="UP000262582">
    <property type="component" value="Chromosome"/>
</dbReference>
<dbReference type="Gene3D" id="3.30.160.390">
    <property type="entry name" value="Integrase, DNA-binding domain"/>
    <property type="match status" value="1"/>
</dbReference>
<dbReference type="PANTHER" id="PTHR30629:SF2">
    <property type="entry name" value="PROPHAGE INTEGRASE INTS-RELATED"/>
    <property type="match status" value="1"/>
</dbReference>
<dbReference type="Pfam" id="PF22022">
    <property type="entry name" value="Phage_int_M"/>
    <property type="match status" value="1"/>
</dbReference>
<evidence type="ECO:0000256" key="2">
    <source>
        <dbReference type="ARBA" id="ARBA00022908"/>
    </source>
</evidence>
<evidence type="ECO:0000259" key="5">
    <source>
        <dbReference type="PROSITE" id="PS51898"/>
    </source>
</evidence>
<dbReference type="InterPro" id="IPR053876">
    <property type="entry name" value="Phage_int_M"/>
</dbReference>
<evidence type="ECO:0000313" key="6">
    <source>
        <dbReference type="EMBL" id="AXX95928.1"/>
    </source>
</evidence>
<evidence type="ECO:0000313" key="9">
    <source>
        <dbReference type="Proteomes" id="UP000290588"/>
    </source>
</evidence>
<keyword evidence="3" id="KW-0238">DNA-binding</keyword>
<dbReference type="PROSITE" id="PS51898">
    <property type="entry name" value="TYR_RECOMBINASE"/>
    <property type="match status" value="1"/>
</dbReference>
<dbReference type="Pfam" id="PF13356">
    <property type="entry name" value="Arm-DNA-bind_3"/>
    <property type="match status" value="1"/>
</dbReference>
<sequence>MAKIIKPLSDVEIKKAKAKEKDYYLFDGEGLCLLIKKNGSKLWRCNFTFNSKRNTVSFGSYPEISLKEAREKKDELKLKVSKGINPAVSKNDEDDQTMTFQIIADKWLHLMKDDWSTSNYEKIKGNLVKNAYPFIANKAMSEITKKDIFTIIEKMEHRNAVEYSNRLLNNIERIYRYAIAKEYINHNVIADIDKKNSLKKRKKGSIPAITDKKELKELHNTIKHYNDDFKTDVIISYALKLAPYLALRPYNLRFLEWEEIDFENKYINISADKMKMSVDFVMPLSKQALKIIKDVEVFRTSSKYVFYSPNTSLRCISENTLNHALHRLGYKGKHTVHGFRSSFSTNAHENVPLHGKNSDIIESCLAHAELNTVKKAYNRESKFKYLDEKRELMQWWADWLDDL</sequence>